<dbReference type="EMBL" id="CAKP01000079">
    <property type="protein sequence ID" value="CCJ33510.1"/>
    <property type="molecule type" value="Genomic_DNA"/>
</dbReference>
<reference evidence="1 2" key="1">
    <citation type="journal article" date="2011" name="J. Bacteriol.">
        <title>Draft genome sequence of Caloramator australicus strain RC3T, a thermoanaerobe from the Great Artesian Basin of Australia.</title>
        <authorList>
            <person name="Ogg C.D."/>
            <person name="Patel B.K.C."/>
        </authorList>
    </citation>
    <scope>NUCLEOTIDE SEQUENCE [LARGE SCALE GENOMIC DNA]</scope>
    <source>
        <strain evidence="1 2">RC3</strain>
    </source>
</reference>
<evidence type="ECO:0000313" key="2">
    <source>
        <dbReference type="Proteomes" id="UP000007652"/>
    </source>
</evidence>
<dbReference type="Proteomes" id="UP000007652">
    <property type="component" value="Unassembled WGS sequence"/>
</dbReference>
<comment type="caution">
    <text evidence="1">The sequence shown here is derived from an EMBL/GenBank/DDBJ whole genome shotgun (WGS) entry which is preliminary data.</text>
</comment>
<name>I7LGS7_9CLOT</name>
<dbReference type="AlphaFoldDB" id="I7LGS7"/>
<protein>
    <submittedName>
        <fullName evidence="1">Uncharacterized protein</fullName>
    </submittedName>
</protein>
<gene>
    <name evidence="1" type="ORF">CAAU_1426</name>
</gene>
<sequence>MNLVKIEIDVPETLLNFVDVKNVEYQKKIRELMVYILVKENKISYGKAAEILGLSKFELITDLGKMGIEYFDMEGSEAIEDVKTIENLME</sequence>
<keyword evidence="2" id="KW-1185">Reference proteome</keyword>
<dbReference type="RefSeq" id="WP_008908776.1">
    <property type="nucleotide sequence ID" value="NZ_CAKP01000079.1"/>
</dbReference>
<accession>I7LGS7</accession>
<proteinExistence type="predicted"/>
<dbReference type="eggNOG" id="ENOG503313C">
    <property type="taxonomic scope" value="Bacteria"/>
</dbReference>
<organism evidence="1 2">
    <name type="scientific">Caloramator australicus RC3</name>
    <dbReference type="NCBI Taxonomy" id="857293"/>
    <lineage>
        <taxon>Bacteria</taxon>
        <taxon>Bacillati</taxon>
        <taxon>Bacillota</taxon>
        <taxon>Clostridia</taxon>
        <taxon>Eubacteriales</taxon>
        <taxon>Clostridiaceae</taxon>
        <taxon>Caloramator</taxon>
    </lineage>
</organism>
<dbReference type="InterPro" id="IPR005368">
    <property type="entry name" value="UPF0175"/>
</dbReference>
<dbReference type="Pfam" id="PF03683">
    <property type="entry name" value="UPF0175"/>
    <property type="match status" value="1"/>
</dbReference>
<evidence type="ECO:0000313" key="1">
    <source>
        <dbReference type="EMBL" id="CCJ33510.1"/>
    </source>
</evidence>
<dbReference type="STRING" id="857293.CAAU_1426"/>